<dbReference type="RefSeq" id="WP_162177454.1">
    <property type="nucleotide sequence ID" value="NZ_ARYH01000001.1"/>
</dbReference>
<evidence type="ECO:0000313" key="2">
    <source>
        <dbReference type="Proteomes" id="UP000027446"/>
    </source>
</evidence>
<dbReference type="Proteomes" id="UP000027446">
    <property type="component" value="Unassembled WGS sequence"/>
</dbReference>
<comment type="caution">
    <text evidence="1">The sequence shown here is derived from an EMBL/GenBank/DDBJ whole genome shotgun (WGS) entry which is preliminary data.</text>
</comment>
<dbReference type="PATRIC" id="fig|1280949.3.peg.192"/>
<protein>
    <recommendedName>
        <fullName evidence="3">DUF1826 domain-containing protein</fullName>
    </recommendedName>
</protein>
<accession>A0A069E2W3</accession>
<name>A0A069E2W3_9PROT</name>
<evidence type="ECO:0000313" key="1">
    <source>
        <dbReference type="EMBL" id="KCZ84202.1"/>
    </source>
</evidence>
<reference evidence="1 2" key="1">
    <citation type="journal article" date="2014" name="Antonie Van Leeuwenhoek">
        <title>Hyphomonas beringensis sp. nov. and Hyphomonas chukchiensis sp. nov., isolated from surface seawater of the Bering Sea and Chukchi Sea.</title>
        <authorList>
            <person name="Li C."/>
            <person name="Lai Q."/>
            <person name="Li G."/>
            <person name="Dong C."/>
            <person name="Wang J."/>
            <person name="Liao Y."/>
            <person name="Shao Z."/>
        </authorList>
    </citation>
    <scope>NUCLEOTIDE SEQUENCE [LARGE SCALE GENOMIC DNA]</scope>
    <source>
        <strain evidence="1 2">MHS-3</strain>
    </source>
</reference>
<dbReference type="AlphaFoldDB" id="A0A069E2W3"/>
<dbReference type="InterPro" id="IPR014955">
    <property type="entry name" value="DUF1826"/>
</dbReference>
<keyword evidence="2" id="KW-1185">Reference proteome</keyword>
<evidence type="ECO:0008006" key="3">
    <source>
        <dbReference type="Google" id="ProtNLM"/>
    </source>
</evidence>
<dbReference type="Pfam" id="PF08856">
    <property type="entry name" value="DUF1826"/>
    <property type="match status" value="1"/>
</dbReference>
<proteinExistence type="predicted"/>
<gene>
    <name evidence="1" type="ORF">HAD_00945</name>
</gene>
<organism evidence="1 2">
    <name type="scientific">Hyphomonas adhaerens MHS-3</name>
    <dbReference type="NCBI Taxonomy" id="1280949"/>
    <lineage>
        <taxon>Bacteria</taxon>
        <taxon>Pseudomonadati</taxon>
        <taxon>Pseudomonadota</taxon>
        <taxon>Alphaproteobacteria</taxon>
        <taxon>Hyphomonadales</taxon>
        <taxon>Hyphomonadaceae</taxon>
        <taxon>Hyphomonas</taxon>
    </lineage>
</organism>
<dbReference type="STRING" id="1280949.HAD_00945"/>
<sequence length="203" mass="22576">MAASSVMSQIRAVGACDSFGSLIELGFREAVELALWERRVGSETRDAFRDLDYSGFVDFRVDGDEAGILTTAEAFLAGRNWSPLVVERIMMDIRAILCASSGHAAEYTLRLEYVTDDACRKFHKDKTDIRLITTYLGRGTQWFDEQQGNGEPAIQEMSTFEVGMFLGKRCGKAGHVFHRSPPIEGTGSARFVMVFDIERPGIC</sequence>
<dbReference type="EMBL" id="ARYH01000001">
    <property type="protein sequence ID" value="KCZ84202.1"/>
    <property type="molecule type" value="Genomic_DNA"/>
</dbReference>